<feature type="domain" description="TATA element modulatory factor 1 TATA binding" evidence="3">
    <location>
        <begin position="826"/>
        <end position="935"/>
    </location>
</feature>
<evidence type="ECO:0000256" key="2">
    <source>
        <dbReference type="SAM" id="MobiDB-lite"/>
    </source>
</evidence>
<reference evidence="4" key="1">
    <citation type="submission" date="2022-12" db="EMBL/GenBank/DDBJ databases">
        <authorList>
            <person name="Webb A."/>
        </authorList>
    </citation>
    <scope>NUCLEOTIDE SEQUENCE</scope>
    <source>
        <strain evidence="4">Hp1</strain>
    </source>
</reference>
<protein>
    <recommendedName>
        <fullName evidence="3">TATA element modulatory factor 1 TATA binding domain-containing protein</fullName>
    </recommendedName>
</protein>
<organism evidence="4 5">
    <name type="scientific">Hyaloperonospora brassicae</name>
    <name type="common">Brassica downy mildew</name>
    <name type="synonym">Peronospora brassicae</name>
    <dbReference type="NCBI Taxonomy" id="162125"/>
    <lineage>
        <taxon>Eukaryota</taxon>
        <taxon>Sar</taxon>
        <taxon>Stramenopiles</taxon>
        <taxon>Oomycota</taxon>
        <taxon>Peronosporomycetes</taxon>
        <taxon>Peronosporales</taxon>
        <taxon>Peronosporaceae</taxon>
        <taxon>Hyaloperonospora</taxon>
    </lineage>
</organism>
<dbReference type="InterPro" id="IPR022091">
    <property type="entry name" value="TMF_TATA-bd"/>
</dbReference>
<dbReference type="Pfam" id="PF12325">
    <property type="entry name" value="TMF_TATA_bd"/>
    <property type="match status" value="1"/>
</dbReference>
<dbReference type="Proteomes" id="UP001162031">
    <property type="component" value="Unassembled WGS sequence"/>
</dbReference>
<sequence>MASSSPWGAWSSKLNVTSIVSQGIEQVRSLREDVEKSFDHVVTGVPGTRSLSTAATTAQQIGDAQVGKNKAIRSTNQAVAVFDTVVDTSMDTAAPVAAETLLEQWDSIDTVEEKERADQVETKGQRRDTRDDTEQTDYKGDVPDEQQVKLHVREGLAPGATAEAADEEERGVDREEEKKEEQKAEEEEGEEAETREEQKAEKEVQEQEEEEQEQEQDKKQKKKKKKQKKKRRKKEAGALVQNEKASAGVGEDREGGAEQEQDGALVAVVDNENEKSSDGYGEGHAEEGGGEGEAVPDEALVAVVENKEEIVVDLQHQMELEARESQLLTASTTIQNLHNELDETRHREIVALERVQSLTEQLENMQREVAKLTKSHNDASSSSGQRGDVQALQLALAEKEEKLSALLDEGQALSVKQAQLEQRLRSLRKEKDELEERARRAESRAEASAKEVQELMSKLKASEKEKTHLAQQNSHLASDADTASARVEQAEHNALEATQQLESLQAQLKELTRSVVSKDEEIARLATASRSSKSLSLEKAELEQTLQFLQENVRALEEEGTRREVRARAEITDLKHKWQDAMARVDMLGQSVSEATQPLLRQIHALQEDQRARQESWRAMEITFVARIDEAIEQRRVAMQERVNMEQRLHEVQQKVEEVELGLIRKQAELARAQDSAAIAKAEARELHKQVDALQMDLDQARHQCDAETEVKEQLQTRLLVAEQSIKTARASSTATVELEQSREREAELRHDLDWHRQELQRLKTAVMQTAAIPLSTGSTSSQHQTVRRSRDDEQSCRSEDADGELSSEASILKMALETDSLTLNGGNTSVLGLSQLQQRLRLREGENRLLKQQLETLEARQKQTADEIVRLSSRNALLESGEAQLEQAQLELAKLQKHQVVLLELFGEKEEQVEELQAEVKELKAFYRKQLDTLATHSEQQQKQQAEQRHC</sequence>
<feature type="compositionally biased region" description="Basic and acidic residues" evidence="2">
    <location>
        <begin position="171"/>
        <end position="182"/>
    </location>
</feature>
<feature type="region of interest" description="Disordered" evidence="2">
    <location>
        <begin position="109"/>
        <end position="297"/>
    </location>
</feature>
<feature type="coiled-coil region" evidence="1">
    <location>
        <begin position="628"/>
        <end position="732"/>
    </location>
</feature>
<gene>
    <name evidence="4" type="ORF">HBR001_LOCUS3735</name>
</gene>
<feature type="compositionally biased region" description="Basic and acidic residues" evidence="2">
    <location>
        <begin position="272"/>
        <end position="287"/>
    </location>
</feature>
<keyword evidence="1" id="KW-0175">Coiled coil</keyword>
<dbReference type="AlphaFoldDB" id="A0AAV0TVV0"/>
<feature type="compositionally biased region" description="Basic residues" evidence="2">
    <location>
        <begin position="219"/>
        <end position="234"/>
    </location>
</feature>
<feature type="region of interest" description="Disordered" evidence="2">
    <location>
        <begin position="773"/>
        <end position="806"/>
    </location>
</feature>
<evidence type="ECO:0000256" key="1">
    <source>
        <dbReference type="SAM" id="Coils"/>
    </source>
</evidence>
<feature type="coiled-coil region" evidence="1">
    <location>
        <begin position="834"/>
        <end position="934"/>
    </location>
</feature>
<proteinExistence type="predicted"/>
<dbReference type="GO" id="GO:0005783">
    <property type="term" value="C:endoplasmic reticulum"/>
    <property type="evidence" value="ECO:0007669"/>
    <property type="project" value="TreeGrafter"/>
</dbReference>
<dbReference type="PANTHER" id="PTHR46515:SF1">
    <property type="entry name" value="TATA ELEMENT MODULATORY FACTOR"/>
    <property type="match status" value="1"/>
</dbReference>
<feature type="compositionally biased region" description="Acidic residues" evidence="2">
    <location>
        <begin position="183"/>
        <end position="194"/>
    </location>
</feature>
<name>A0AAV0TVV0_HYABA</name>
<dbReference type="PANTHER" id="PTHR46515">
    <property type="entry name" value="TATA ELEMENT MODULATORY FACTOR TMF1"/>
    <property type="match status" value="1"/>
</dbReference>
<feature type="compositionally biased region" description="Basic and acidic residues" evidence="2">
    <location>
        <begin position="195"/>
        <end position="205"/>
    </location>
</feature>
<feature type="compositionally biased region" description="Polar residues" evidence="2">
    <location>
        <begin position="776"/>
        <end position="785"/>
    </location>
</feature>
<comment type="caution">
    <text evidence="4">The sequence shown here is derived from an EMBL/GenBank/DDBJ whole genome shotgun (WGS) entry which is preliminary data.</text>
</comment>
<feature type="compositionally biased region" description="Basic and acidic residues" evidence="2">
    <location>
        <begin position="789"/>
        <end position="801"/>
    </location>
</feature>
<evidence type="ECO:0000313" key="4">
    <source>
        <dbReference type="EMBL" id="CAI5725995.1"/>
    </source>
</evidence>
<keyword evidence="5" id="KW-1185">Reference proteome</keyword>
<feature type="compositionally biased region" description="Basic and acidic residues" evidence="2">
    <location>
        <begin position="432"/>
        <end position="453"/>
    </location>
</feature>
<dbReference type="EMBL" id="CANTFL010000634">
    <property type="protein sequence ID" value="CAI5725995.1"/>
    <property type="molecule type" value="Genomic_DNA"/>
</dbReference>
<evidence type="ECO:0000313" key="5">
    <source>
        <dbReference type="Proteomes" id="UP001162031"/>
    </source>
</evidence>
<feature type="region of interest" description="Disordered" evidence="2">
    <location>
        <begin position="432"/>
        <end position="486"/>
    </location>
</feature>
<evidence type="ECO:0000259" key="3">
    <source>
        <dbReference type="Pfam" id="PF12325"/>
    </source>
</evidence>
<accession>A0AAV0TVV0</accession>
<feature type="compositionally biased region" description="Basic and acidic residues" evidence="2">
    <location>
        <begin position="111"/>
        <end position="154"/>
    </location>
</feature>
<dbReference type="GO" id="GO:0005794">
    <property type="term" value="C:Golgi apparatus"/>
    <property type="evidence" value="ECO:0007669"/>
    <property type="project" value="TreeGrafter"/>
</dbReference>
<dbReference type="InterPro" id="IPR052602">
    <property type="entry name" value="Growth_transcription_reg"/>
</dbReference>